<keyword evidence="14" id="KW-0472">Membrane</keyword>
<evidence type="ECO:0000256" key="11">
    <source>
        <dbReference type="ARBA" id="ARBA00047928"/>
    </source>
</evidence>
<feature type="transmembrane region" description="Helical" evidence="14">
    <location>
        <begin position="12"/>
        <end position="30"/>
    </location>
</feature>
<dbReference type="EMBL" id="JBGMDY010000008">
    <property type="protein sequence ID" value="KAL2325556.1"/>
    <property type="molecule type" value="Genomic_DNA"/>
</dbReference>
<evidence type="ECO:0000256" key="14">
    <source>
        <dbReference type="SAM" id="Phobius"/>
    </source>
</evidence>
<dbReference type="NCBIfam" id="TIGR01614">
    <property type="entry name" value="PME_inhib"/>
    <property type="match status" value="1"/>
</dbReference>
<proteinExistence type="inferred from homology"/>
<dbReference type="Gene3D" id="3.10.450.50">
    <property type="match status" value="1"/>
</dbReference>
<dbReference type="FunFam" id="1.20.140.40:FF:000001">
    <property type="entry name" value="Pectinesterase"/>
    <property type="match status" value="1"/>
</dbReference>
<evidence type="ECO:0000256" key="13">
    <source>
        <dbReference type="PROSITE-ProRule" id="PRU10040"/>
    </source>
</evidence>
<dbReference type="Proteomes" id="UP001603857">
    <property type="component" value="Unassembled WGS sequence"/>
</dbReference>
<evidence type="ECO:0000256" key="10">
    <source>
        <dbReference type="ARBA" id="ARBA00023180"/>
    </source>
</evidence>
<dbReference type="EC" id="3.1.1.11" evidence="5"/>
<dbReference type="FunFam" id="2.160.20.10:FF:000001">
    <property type="entry name" value="Pectinesterase"/>
    <property type="match status" value="1"/>
</dbReference>
<dbReference type="Gene3D" id="1.20.140.40">
    <property type="entry name" value="Invertase/pectin methylesterase inhibitor family protein"/>
    <property type="match status" value="1"/>
</dbReference>
<keyword evidence="10" id="KW-0325">Glycoprotein</keyword>
<dbReference type="Gene3D" id="2.160.20.10">
    <property type="entry name" value="Single-stranded right-handed beta-helix, Pectin lyase-like"/>
    <property type="match status" value="1"/>
</dbReference>
<dbReference type="InterPro" id="IPR006501">
    <property type="entry name" value="Pectinesterase_inhib_dom"/>
</dbReference>
<feature type="active site" evidence="13">
    <location>
        <position position="671"/>
    </location>
</feature>
<evidence type="ECO:0000256" key="8">
    <source>
        <dbReference type="ARBA" id="ARBA00023085"/>
    </source>
</evidence>
<organism evidence="16 17">
    <name type="scientific">Flemingia macrophylla</name>
    <dbReference type="NCBI Taxonomy" id="520843"/>
    <lineage>
        <taxon>Eukaryota</taxon>
        <taxon>Viridiplantae</taxon>
        <taxon>Streptophyta</taxon>
        <taxon>Embryophyta</taxon>
        <taxon>Tracheophyta</taxon>
        <taxon>Spermatophyta</taxon>
        <taxon>Magnoliopsida</taxon>
        <taxon>eudicotyledons</taxon>
        <taxon>Gunneridae</taxon>
        <taxon>Pentapetalae</taxon>
        <taxon>rosids</taxon>
        <taxon>fabids</taxon>
        <taxon>Fabales</taxon>
        <taxon>Fabaceae</taxon>
        <taxon>Papilionoideae</taxon>
        <taxon>50 kb inversion clade</taxon>
        <taxon>NPAAA clade</taxon>
        <taxon>indigoferoid/millettioid clade</taxon>
        <taxon>Phaseoleae</taxon>
        <taxon>Flemingia</taxon>
    </lineage>
</organism>
<evidence type="ECO:0000256" key="5">
    <source>
        <dbReference type="ARBA" id="ARBA00013229"/>
    </source>
</evidence>
<evidence type="ECO:0000256" key="6">
    <source>
        <dbReference type="ARBA" id="ARBA00022512"/>
    </source>
</evidence>
<evidence type="ECO:0000256" key="7">
    <source>
        <dbReference type="ARBA" id="ARBA00022801"/>
    </source>
</evidence>
<keyword evidence="17" id="KW-1185">Reference proteome</keyword>
<dbReference type="InterPro" id="IPR012334">
    <property type="entry name" value="Pectin_lyas_fold"/>
</dbReference>
<dbReference type="InterPro" id="IPR000070">
    <property type="entry name" value="Pectinesterase_cat"/>
</dbReference>
<comment type="subcellular location">
    <subcellularLocation>
        <location evidence="1">Secreted</location>
        <location evidence="1">Cell wall</location>
    </subcellularLocation>
</comment>
<keyword evidence="8" id="KW-0063">Aspartyl esterase</keyword>
<keyword evidence="14" id="KW-1133">Transmembrane helix</keyword>
<dbReference type="InterPro" id="IPR036047">
    <property type="entry name" value="F-box-like_dom_sf"/>
</dbReference>
<comment type="caution">
    <text evidence="16">The sequence shown here is derived from an EMBL/GenBank/DDBJ whole genome shotgun (WGS) entry which is preliminary data.</text>
</comment>
<evidence type="ECO:0000256" key="4">
    <source>
        <dbReference type="ARBA" id="ARBA00007786"/>
    </source>
</evidence>
<evidence type="ECO:0000256" key="2">
    <source>
        <dbReference type="ARBA" id="ARBA00005184"/>
    </source>
</evidence>
<evidence type="ECO:0000256" key="12">
    <source>
        <dbReference type="ARBA" id="ARBA00057335"/>
    </source>
</evidence>
<dbReference type="InterPro" id="IPR035513">
    <property type="entry name" value="Invertase/methylesterase_inhib"/>
</dbReference>
<sequence>MEIFSVLSEASLVAIAVTTLCFLFAVFSLLRSYSLPRRFTPPRKYHCDCASNSDSALNGGMLEPSPVLTPAPLAERRTGSSMMEELVPEITTHALSYLDYPSLCRLSMTNSSMRKAANDDNAWKALYHKDFTLEQDSVTPTNGWKAYYAATRAIMNINTEFFNIVRDKSLPAMSRFWLNADYVKCIHASGELFSGCDACMLHVRDATWTYNVLGCATCIGLADQSTRQPHGITGGEASIAQPTKPRLEMVDQEDAQTKRRLIIIGVSTIFLVVMVIAITVGVNINMVNVAEEEGSNDSKPYVISTMKAVKTICKPTDYRKECEKSLRAEAGNTTDARELIKIAFNITIKKISNGVKKTDLMKEIEKDPRAKMALDTCKQLMDLSIGEFKRSLERMRSFDLDNLDYILNSLKVWLSAAITYQETCLDGFDHTKGEGGKKMRSMLMTTMHMSSNALAIITELASTVNDINSVINGHRRLLGDSRGERDGSGHGDDDEVVPYWADNGGVRRFLNAHSKPQQVKPDVVVAKDGSGKYRSINKALLHVPKGNKKPFVIYIKEGVYHEYVEVKKNMTHVLFVGDGGKKTRITGNRNFVDGVTTYRTPTVAIQGDYFAAINIGFENTAGPHKHQAVAIRVQADKSIFYKCTMEGYQDTLYAHAMRQFYRDCTISGTIDFVFGDALAVFQNCTFLVRKPMENQKCIVTAQGRKERHQPSGIVIQGGSIVSEHKGKFDSKAYLARPWKNYSRTIFMDTYIGDLIQPDGYLPWQGPNGNTGMSTCFYAEYNNFGPGSNMSNRVKWRGIKTLDTESATRYLPYQFFHGDDWIKVSRVPYDAATTLVGY</sequence>
<protein>
    <recommendedName>
        <fullName evidence="5">pectinesterase</fullName>
        <ecNumber evidence="5">3.1.1.11</ecNumber>
    </recommendedName>
</protein>
<comment type="similarity">
    <text evidence="3">In the N-terminal section; belongs to the PMEI family.</text>
</comment>
<evidence type="ECO:0000256" key="3">
    <source>
        <dbReference type="ARBA" id="ARBA00006027"/>
    </source>
</evidence>
<evidence type="ECO:0000313" key="17">
    <source>
        <dbReference type="Proteomes" id="UP001603857"/>
    </source>
</evidence>
<reference evidence="16 17" key="1">
    <citation type="submission" date="2024-08" db="EMBL/GenBank/DDBJ databases">
        <title>Insights into the chromosomal genome structure of Flemingia macrophylla.</title>
        <authorList>
            <person name="Ding Y."/>
            <person name="Zhao Y."/>
            <person name="Bi W."/>
            <person name="Wu M."/>
            <person name="Zhao G."/>
            <person name="Gong Y."/>
            <person name="Li W."/>
            <person name="Zhang P."/>
        </authorList>
    </citation>
    <scope>NUCLEOTIDE SEQUENCE [LARGE SCALE GENOMIC DNA]</scope>
    <source>
        <strain evidence="16">DYQJB</strain>
        <tissue evidence="16">Leaf</tissue>
    </source>
</reference>
<dbReference type="InterPro" id="IPR011050">
    <property type="entry name" value="Pectin_lyase_fold/virulence"/>
</dbReference>
<feature type="domain" description="F-box" evidence="15">
    <location>
        <begin position="80"/>
        <end position="126"/>
    </location>
</feature>
<dbReference type="PANTHER" id="PTHR31707">
    <property type="entry name" value="PECTINESTERASE"/>
    <property type="match status" value="1"/>
</dbReference>
<dbReference type="PROSITE" id="PS50181">
    <property type="entry name" value="FBOX"/>
    <property type="match status" value="1"/>
</dbReference>
<dbReference type="InterPro" id="IPR001810">
    <property type="entry name" value="F-box_dom"/>
</dbReference>
<keyword evidence="6" id="KW-0964">Secreted</keyword>
<keyword evidence="7" id="KW-0378">Hydrolase</keyword>
<feature type="transmembrane region" description="Helical" evidence="14">
    <location>
        <begin position="261"/>
        <end position="282"/>
    </location>
</feature>
<dbReference type="CDD" id="cd15798">
    <property type="entry name" value="PMEI-like_3"/>
    <property type="match status" value="1"/>
</dbReference>
<comment type="similarity">
    <text evidence="4">In the C-terminal section; belongs to the pectinesterase family.</text>
</comment>
<dbReference type="Pfam" id="PF12937">
    <property type="entry name" value="F-box-like"/>
    <property type="match status" value="1"/>
</dbReference>
<dbReference type="GO" id="GO:0030599">
    <property type="term" value="F:pectinesterase activity"/>
    <property type="evidence" value="ECO:0007669"/>
    <property type="project" value="UniProtKB-EC"/>
</dbReference>
<comment type="pathway">
    <text evidence="2">Glycan metabolism; pectin degradation; 2-dehydro-3-deoxy-D-gluconate from pectin: step 1/5.</text>
</comment>
<dbReference type="InterPro" id="IPR033131">
    <property type="entry name" value="Pectinesterase_Asp_AS"/>
</dbReference>
<keyword evidence="9" id="KW-1015">Disulfide bond</keyword>
<keyword evidence="14" id="KW-0812">Transmembrane</keyword>
<gene>
    <name evidence="16" type="ORF">Fmac_024614</name>
</gene>
<accession>A0ABD1LPY1</accession>
<dbReference type="CDD" id="cd22117">
    <property type="entry name" value="F-box_FBXL4"/>
    <property type="match status" value="1"/>
</dbReference>
<dbReference type="Pfam" id="PF04043">
    <property type="entry name" value="PMEI"/>
    <property type="match status" value="1"/>
</dbReference>
<dbReference type="Gene3D" id="1.20.1280.50">
    <property type="match status" value="1"/>
</dbReference>
<name>A0ABD1LPY1_9FABA</name>
<dbReference type="SMART" id="SM00856">
    <property type="entry name" value="PMEI"/>
    <property type="match status" value="1"/>
</dbReference>
<dbReference type="SUPFAM" id="SSF51126">
    <property type="entry name" value="Pectin lyase-like"/>
    <property type="match status" value="1"/>
</dbReference>
<evidence type="ECO:0000256" key="9">
    <source>
        <dbReference type="ARBA" id="ARBA00023157"/>
    </source>
</evidence>
<dbReference type="Pfam" id="PF01095">
    <property type="entry name" value="Pectinesterase"/>
    <property type="match status" value="1"/>
</dbReference>
<dbReference type="PROSITE" id="PS00503">
    <property type="entry name" value="PECTINESTERASE_2"/>
    <property type="match status" value="1"/>
</dbReference>
<keyword evidence="6" id="KW-0134">Cell wall</keyword>
<dbReference type="SUPFAM" id="SSF101148">
    <property type="entry name" value="Plant invertase/pectin methylesterase inhibitor"/>
    <property type="match status" value="1"/>
</dbReference>
<evidence type="ECO:0000313" key="16">
    <source>
        <dbReference type="EMBL" id="KAL2325556.1"/>
    </source>
</evidence>
<evidence type="ECO:0000259" key="15">
    <source>
        <dbReference type="PROSITE" id="PS50181"/>
    </source>
</evidence>
<dbReference type="AlphaFoldDB" id="A0ABD1LPY1"/>
<comment type="function">
    <text evidence="12">Acts in the modification of cell walls via demethylesterification of cell wall pectin.</text>
</comment>
<dbReference type="SUPFAM" id="SSF81383">
    <property type="entry name" value="F-box domain"/>
    <property type="match status" value="1"/>
</dbReference>
<evidence type="ECO:0000256" key="1">
    <source>
        <dbReference type="ARBA" id="ARBA00004191"/>
    </source>
</evidence>
<comment type="catalytic activity">
    <reaction evidence="11">
        <text>[(1-&gt;4)-alpha-D-galacturonosyl methyl ester](n) + n H2O = [(1-&gt;4)-alpha-D-galacturonosyl](n) + n methanol + n H(+)</text>
        <dbReference type="Rhea" id="RHEA:22380"/>
        <dbReference type="Rhea" id="RHEA-COMP:14570"/>
        <dbReference type="Rhea" id="RHEA-COMP:14573"/>
        <dbReference type="ChEBI" id="CHEBI:15377"/>
        <dbReference type="ChEBI" id="CHEBI:15378"/>
        <dbReference type="ChEBI" id="CHEBI:17790"/>
        <dbReference type="ChEBI" id="CHEBI:140522"/>
        <dbReference type="ChEBI" id="CHEBI:140523"/>
        <dbReference type="EC" id="3.1.1.11"/>
    </reaction>
</comment>